<dbReference type="OrthoDB" id="2689538at2759"/>
<organism evidence="1 2">
    <name type="scientific">Rhizopogon vesiculosus</name>
    <dbReference type="NCBI Taxonomy" id="180088"/>
    <lineage>
        <taxon>Eukaryota</taxon>
        <taxon>Fungi</taxon>
        <taxon>Dikarya</taxon>
        <taxon>Basidiomycota</taxon>
        <taxon>Agaricomycotina</taxon>
        <taxon>Agaricomycetes</taxon>
        <taxon>Agaricomycetidae</taxon>
        <taxon>Boletales</taxon>
        <taxon>Suillineae</taxon>
        <taxon>Rhizopogonaceae</taxon>
        <taxon>Rhizopogon</taxon>
    </lineage>
</organism>
<gene>
    <name evidence="1" type="ORF">AZE42_11247</name>
</gene>
<proteinExistence type="predicted"/>
<reference evidence="1 2" key="1">
    <citation type="submission" date="2016-03" db="EMBL/GenBank/DDBJ databases">
        <title>Comparative genomics of the ectomycorrhizal sister species Rhizopogon vinicolor and Rhizopogon vesiculosus (Basidiomycota: Boletales) reveals a divergence of the mating type B locus.</title>
        <authorList>
            <person name="Mujic A.B."/>
            <person name="Kuo A."/>
            <person name="Tritt A."/>
            <person name="Lipzen A."/>
            <person name="Chen C."/>
            <person name="Johnson J."/>
            <person name="Sharma A."/>
            <person name="Barry K."/>
            <person name="Grigoriev I.V."/>
            <person name="Spatafora J.W."/>
        </authorList>
    </citation>
    <scope>NUCLEOTIDE SEQUENCE [LARGE SCALE GENOMIC DNA]</scope>
    <source>
        <strain evidence="1 2">AM-OR11-056</strain>
    </source>
</reference>
<sequence length="133" mass="15033">MRRNVGNPFSVIYDQLHKQALFVFASHPTLNTVGFILTLGELWQYGEFSRPADNLLSSWSEAKDPSWTRSARKVAVKVHVPDFLRSLSGNNWFAFSLMDMNGKSAVAFKFIADLIKARESDFWGLPLPKPTGQ</sequence>
<dbReference type="EMBL" id="LVVM01004607">
    <property type="protein sequence ID" value="OJA12534.1"/>
    <property type="molecule type" value="Genomic_DNA"/>
</dbReference>
<comment type="caution">
    <text evidence="1">The sequence shown here is derived from an EMBL/GenBank/DDBJ whole genome shotgun (WGS) entry which is preliminary data.</text>
</comment>
<evidence type="ECO:0000313" key="1">
    <source>
        <dbReference type="EMBL" id="OJA12534.1"/>
    </source>
</evidence>
<name>A0A1J8PTJ7_9AGAM</name>
<evidence type="ECO:0000313" key="2">
    <source>
        <dbReference type="Proteomes" id="UP000183567"/>
    </source>
</evidence>
<protein>
    <submittedName>
        <fullName evidence="1">Uncharacterized protein</fullName>
    </submittedName>
</protein>
<keyword evidence="2" id="KW-1185">Reference proteome</keyword>
<accession>A0A1J8PTJ7</accession>
<dbReference type="Proteomes" id="UP000183567">
    <property type="component" value="Unassembled WGS sequence"/>
</dbReference>
<dbReference type="AlphaFoldDB" id="A0A1J8PTJ7"/>